<keyword evidence="3" id="KW-1185">Reference proteome</keyword>
<accession>A0AA90TXH4</accession>
<dbReference type="Gene3D" id="2.20.25.270">
    <property type="match status" value="1"/>
</dbReference>
<protein>
    <recommendedName>
        <fullName evidence="1">CopZ zinc binding domain-containing protein</fullName>
    </recommendedName>
</protein>
<reference evidence="2 3" key="1">
    <citation type="submission" date="2023-07" db="EMBL/GenBank/DDBJ databases">
        <title>Genomic Encyclopedia of Type Strains, Phase IV (KMG-IV): sequencing the most valuable type-strain genomes for metagenomic binning, comparative biology and taxonomic classification.</title>
        <authorList>
            <person name="Goeker M."/>
        </authorList>
    </citation>
    <scope>NUCLEOTIDE SEQUENCE [LARGE SCALE GENOMIC DNA]</scope>
    <source>
        <strain evidence="2 3">DSM 17273</strain>
    </source>
</reference>
<evidence type="ECO:0000313" key="2">
    <source>
        <dbReference type="EMBL" id="MDR6221696.1"/>
    </source>
</evidence>
<dbReference type="RefSeq" id="WP_270096475.1">
    <property type="nucleotide sequence ID" value="NZ_JAQFFK010000003.1"/>
</dbReference>
<organism evidence="2 3">
    <name type="scientific">Methanococcoides alaskense</name>
    <dbReference type="NCBI Taxonomy" id="325778"/>
    <lineage>
        <taxon>Archaea</taxon>
        <taxon>Methanobacteriati</taxon>
        <taxon>Methanobacteriota</taxon>
        <taxon>Stenosarchaea group</taxon>
        <taxon>Methanomicrobia</taxon>
        <taxon>Methanosarcinales</taxon>
        <taxon>Methanosarcinaceae</taxon>
        <taxon>Methanococcoides</taxon>
    </lineage>
</organism>
<dbReference type="Gene3D" id="1.10.10.1100">
    <property type="entry name" value="BFD-like [2Fe-2S]-binding domain"/>
    <property type="match status" value="1"/>
</dbReference>
<sequence length="151" mass="17085">MDKKKKEVPCPICDKTGVPVETLTVEQMVKEELVDKVSVDDHWLCMSEECEVSYYTGSGTKFNKEDIKVPLWFKKDADPKYACYCNNITEEQVIDAVANKGLGNMRDIIVSINGKARIRCKTNNPTGKRCTKVFSEAIKKGMDIKNKGERI</sequence>
<name>A0AA90TXH4_9EURY</name>
<evidence type="ECO:0000313" key="3">
    <source>
        <dbReference type="Proteomes" id="UP001185015"/>
    </source>
</evidence>
<comment type="caution">
    <text evidence="2">The sequence shown here is derived from an EMBL/GenBank/DDBJ whole genome shotgun (WGS) entry which is preliminary data.</text>
</comment>
<proteinExistence type="predicted"/>
<dbReference type="AlphaFoldDB" id="A0AA90TXH4"/>
<dbReference type="InterPro" id="IPR040890">
    <property type="entry name" value="Znf_CopZ"/>
</dbReference>
<dbReference type="EMBL" id="JAVDQI010000001">
    <property type="protein sequence ID" value="MDR6221696.1"/>
    <property type="molecule type" value="Genomic_DNA"/>
</dbReference>
<dbReference type="InterPro" id="IPR041854">
    <property type="entry name" value="BFD-like_2Fe2S-bd_dom_sf"/>
</dbReference>
<gene>
    <name evidence="2" type="ORF">J2750_000128</name>
</gene>
<dbReference type="Proteomes" id="UP001185015">
    <property type="component" value="Unassembled WGS sequence"/>
</dbReference>
<feature type="domain" description="CopZ zinc binding" evidence="1">
    <location>
        <begin position="9"/>
        <end position="68"/>
    </location>
</feature>
<dbReference type="Pfam" id="PF18423">
    <property type="entry name" value="zf_CopZ"/>
    <property type="match status" value="1"/>
</dbReference>
<dbReference type="CDD" id="cd10141">
    <property type="entry name" value="CopZ-like_Fer2_BFD-like"/>
    <property type="match status" value="1"/>
</dbReference>
<evidence type="ECO:0000259" key="1">
    <source>
        <dbReference type="Pfam" id="PF18423"/>
    </source>
</evidence>